<dbReference type="EMBL" id="BRPL01000002">
    <property type="protein sequence ID" value="GLB47119.1"/>
    <property type="molecule type" value="Genomic_DNA"/>
</dbReference>
<evidence type="ECO:0000313" key="11">
    <source>
        <dbReference type="EMBL" id="GLB47119.1"/>
    </source>
</evidence>
<comment type="caution">
    <text evidence="11">The sequence shown here is derived from an EMBL/GenBank/DDBJ whole genome shotgun (WGS) entry which is preliminary data.</text>
</comment>
<dbReference type="Proteomes" id="UP001144204">
    <property type="component" value="Unassembled WGS sequence"/>
</dbReference>
<evidence type="ECO:0000256" key="10">
    <source>
        <dbReference type="ARBA" id="ARBA00032441"/>
    </source>
</evidence>
<name>A0A9W6B197_9LACO</name>
<proteinExistence type="inferred from homology"/>
<dbReference type="PANTHER" id="PTHR33540">
    <property type="entry name" value="TRNA THREONYLCARBAMOYLADENOSINE BIOSYNTHESIS PROTEIN TSAE"/>
    <property type="match status" value="1"/>
</dbReference>
<reference evidence="11" key="2">
    <citation type="journal article" date="2023" name="PLoS ONE">
        <title>Philodulcilactobacillus myokoensis gen. nov., sp. nov., a fructophilic, acidophilic, and agar-phobic lactic acid bacterium isolated from fermented vegetable extracts.</title>
        <authorList>
            <person name="Kouya T."/>
            <person name="Ishiyama Y."/>
            <person name="Ohashi S."/>
            <person name="Kumakubo R."/>
            <person name="Yamazaki T."/>
            <person name="Otaki T."/>
        </authorList>
    </citation>
    <scope>NUCLEOTIDE SEQUENCE</scope>
    <source>
        <strain evidence="11">WR16-4</strain>
    </source>
</reference>
<reference evidence="11" key="1">
    <citation type="submission" date="2022-07" db="EMBL/GenBank/DDBJ databases">
        <authorList>
            <person name="Kouya T."/>
            <person name="Ishiyama Y."/>
        </authorList>
    </citation>
    <scope>NUCLEOTIDE SEQUENCE</scope>
    <source>
        <strain evidence="11">WR16-4</strain>
    </source>
</reference>
<evidence type="ECO:0000256" key="8">
    <source>
        <dbReference type="ARBA" id="ARBA00022840"/>
    </source>
</evidence>
<evidence type="ECO:0000313" key="12">
    <source>
        <dbReference type="Proteomes" id="UP001144204"/>
    </source>
</evidence>
<evidence type="ECO:0000256" key="5">
    <source>
        <dbReference type="ARBA" id="ARBA00022694"/>
    </source>
</evidence>
<organism evidence="11 12">
    <name type="scientific">Philodulcilactobacillus myokoensis</name>
    <dbReference type="NCBI Taxonomy" id="2929573"/>
    <lineage>
        <taxon>Bacteria</taxon>
        <taxon>Bacillati</taxon>
        <taxon>Bacillota</taxon>
        <taxon>Bacilli</taxon>
        <taxon>Lactobacillales</taxon>
        <taxon>Lactobacillaceae</taxon>
        <taxon>Philodulcilactobacillus</taxon>
    </lineage>
</organism>
<dbReference type="GO" id="GO:0046872">
    <property type="term" value="F:metal ion binding"/>
    <property type="evidence" value="ECO:0007669"/>
    <property type="project" value="UniProtKB-KW"/>
</dbReference>
<dbReference type="Pfam" id="PF02367">
    <property type="entry name" value="TsaE"/>
    <property type="match status" value="1"/>
</dbReference>
<keyword evidence="7" id="KW-0547">Nucleotide-binding</keyword>
<dbReference type="NCBIfam" id="TIGR00150">
    <property type="entry name" value="T6A_YjeE"/>
    <property type="match status" value="1"/>
</dbReference>
<dbReference type="AlphaFoldDB" id="A0A9W6B197"/>
<dbReference type="InterPro" id="IPR003442">
    <property type="entry name" value="T6A_TsaE"/>
</dbReference>
<keyword evidence="8" id="KW-0067">ATP-binding</keyword>
<dbReference type="GO" id="GO:0002949">
    <property type="term" value="P:tRNA threonylcarbamoyladenosine modification"/>
    <property type="evidence" value="ECO:0007669"/>
    <property type="project" value="InterPro"/>
</dbReference>
<keyword evidence="4" id="KW-0963">Cytoplasm</keyword>
<evidence type="ECO:0000256" key="3">
    <source>
        <dbReference type="ARBA" id="ARBA00019010"/>
    </source>
</evidence>
<evidence type="ECO:0000256" key="9">
    <source>
        <dbReference type="ARBA" id="ARBA00022842"/>
    </source>
</evidence>
<dbReference type="SUPFAM" id="SSF52540">
    <property type="entry name" value="P-loop containing nucleoside triphosphate hydrolases"/>
    <property type="match status" value="1"/>
</dbReference>
<sequence>MKLEVNNSKETIGIGKSIAKYLKPGDVIVLDGDLGAGKTTFTKGIAKGLGIKRYVVSPTFTIIKEYKDGRIPLYHMDAYRLDDGSGADLGLDEYFDGDGVSVVEWSRYVKSELPAQHLQIIFKRDDLKGENYRTLEFNPVGDHFKKMISESLNQK</sequence>
<evidence type="ECO:0000256" key="7">
    <source>
        <dbReference type="ARBA" id="ARBA00022741"/>
    </source>
</evidence>
<protein>
    <recommendedName>
        <fullName evidence="3">tRNA threonylcarbamoyladenosine biosynthesis protein TsaE</fullName>
    </recommendedName>
    <alternativeName>
        <fullName evidence="10">t(6)A37 threonylcarbamoyladenosine biosynthesis protein TsaE</fullName>
    </alternativeName>
</protein>
<evidence type="ECO:0000256" key="4">
    <source>
        <dbReference type="ARBA" id="ARBA00022490"/>
    </source>
</evidence>
<dbReference type="GO" id="GO:0005737">
    <property type="term" value="C:cytoplasm"/>
    <property type="evidence" value="ECO:0007669"/>
    <property type="project" value="UniProtKB-SubCell"/>
</dbReference>
<comment type="subcellular location">
    <subcellularLocation>
        <location evidence="1">Cytoplasm</location>
    </subcellularLocation>
</comment>
<evidence type="ECO:0000256" key="1">
    <source>
        <dbReference type="ARBA" id="ARBA00004496"/>
    </source>
</evidence>
<dbReference type="InterPro" id="IPR027417">
    <property type="entry name" value="P-loop_NTPase"/>
</dbReference>
<keyword evidence="6" id="KW-0479">Metal-binding</keyword>
<dbReference type="GO" id="GO:0005524">
    <property type="term" value="F:ATP binding"/>
    <property type="evidence" value="ECO:0007669"/>
    <property type="project" value="UniProtKB-KW"/>
</dbReference>
<keyword evidence="12" id="KW-1185">Reference proteome</keyword>
<dbReference type="PANTHER" id="PTHR33540:SF2">
    <property type="entry name" value="TRNA THREONYLCARBAMOYLADENOSINE BIOSYNTHESIS PROTEIN TSAE"/>
    <property type="match status" value="1"/>
</dbReference>
<evidence type="ECO:0000256" key="6">
    <source>
        <dbReference type="ARBA" id="ARBA00022723"/>
    </source>
</evidence>
<dbReference type="Gene3D" id="3.40.50.300">
    <property type="entry name" value="P-loop containing nucleotide triphosphate hydrolases"/>
    <property type="match status" value="1"/>
</dbReference>
<keyword evidence="5" id="KW-0819">tRNA processing</keyword>
<accession>A0A9W6B197</accession>
<comment type="similarity">
    <text evidence="2">Belongs to the TsaE family.</text>
</comment>
<keyword evidence="9" id="KW-0460">Magnesium</keyword>
<gene>
    <name evidence="11" type="ORF">WR164_10980</name>
</gene>
<evidence type="ECO:0000256" key="2">
    <source>
        <dbReference type="ARBA" id="ARBA00007599"/>
    </source>
</evidence>
<dbReference type="RefSeq" id="WP_286136579.1">
    <property type="nucleotide sequence ID" value="NZ_BRPL01000002.1"/>
</dbReference>